<dbReference type="PANTHER" id="PTHR35910:SF1">
    <property type="entry name" value="2EXR DOMAIN-CONTAINING PROTEIN"/>
    <property type="match status" value="1"/>
</dbReference>
<dbReference type="PANTHER" id="PTHR35910">
    <property type="entry name" value="2EXR DOMAIN-CONTAINING PROTEIN"/>
    <property type="match status" value="1"/>
</dbReference>
<organism evidence="2 3">
    <name type="scientific">Venustampulla echinocandica</name>
    <dbReference type="NCBI Taxonomy" id="2656787"/>
    <lineage>
        <taxon>Eukaryota</taxon>
        <taxon>Fungi</taxon>
        <taxon>Dikarya</taxon>
        <taxon>Ascomycota</taxon>
        <taxon>Pezizomycotina</taxon>
        <taxon>Leotiomycetes</taxon>
        <taxon>Helotiales</taxon>
        <taxon>Pleuroascaceae</taxon>
        <taxon>Venustampulla</taxon>
    </lineage>
</organism>
<dbReference type="Pfam" id="PF20150">
    <property type="entry name" value="2EXR"/>
    <property type="match status" value="1"/>
</dbReference>
<dbReference type="GeneID" id="43600580"/>
<feature type="domain" description="2EXR" evidence="1">
    <location>
        <begin position="10"/>
        <end position="104"/>
    </location>
</feature>
<keyword evidence="3" id="KW-1185">Reference proteome</keyword>
<sequence length="221" mass="25417">MSTDSTLTTFHLFPTLPIEIRLKIWSLNLSVPRAITILCNKDFIKGSAPGTVRTAKSWTTDTPSPPLLVVNRESRYEALTVYAPYFTTLSCPRPIYLSFSQDTLKFADGVLPYIPRTYLLEIQKIVLDTKDCAYFGFYHMETLKNMKRLREFAIYGERGAVVRGNDGNRYLHFLITDFEEAIDADPDWEYPTVRIFNGQTGKEERVIEGRAKFPEEEPPEE</sequence>
<proteinExistence type="predicted"/>
<dbReference type="AlphaFoldDB" id="A0A370THD4"/>
<dbReference type="EMBL" id="NPIC01000007">
    <property type="protein sequence ID" value="RDL34603.1"/>
    <property type="molecule type" value="Genomic_DNA"/>
</dbReference>
<accession>A0A370THD4</accession>
<protein>
    <recommendedName>
        <fullName evidence="1">2EXR domain-containing protein</fullName>
    </recommendedName>
</protein>
<comment type="caution">
    <text evidence="2">The sequence shown here is derived from an EMBL/GenBank/DDBJ whole genome shotgun (WGS) entry which is preliminary data.</text>
</comment>
<dbReference type="InterPro" id="IPR045518">
    <property type="entry name" value="2EXR"/>
</dbReference>
<dbReference type="OrthoDB" id="3473305at2759"/>
<gene>
    <name evidence="2" type="ORF">BP5553_07731</name>
</gene>
<name>A0A370THD4_9HELO</name>
<evidence type="ECO:0000313" key="3">
    <source>
        <dbReference type="Proteomes" id="UP000254866"/>
    </source>
</evidence>
<evidence type="ECO:0000259" key="1">
    <source>
        <dbReference type="Pfam" id="PF20150"/>
    </source>
</evidence>
<reference evidence="2 3" key="1">
    <citation type="journal article" date="2018" name="IMA Fungus">
        <title>IMA Genome-F 9: Draft genome sequence of Annulohypoxylon stygium, Aspergillus mulundensis, Berkeleyomyces basicola (syn. Thielaviopsis basicola), Ceratocystis smalleyi, two Cercospora beticola strains, Coleophoma cylindrospora, Fusarium fracticaudum, Phialophora cf. hyalina, and Morchella septimelata.</title>
        <authorList>
            <person name="Wingfield B.D."/>
            <person name="Bills G.F."/>
            <person name="Dong Y."/>
            <person name="Huang W."/>
            <person name="Nel W.J."/>
            <person name="Swalarsk-Parry B.S."/>
            <person name="Vaghefi N."/>
            <person name="Wilken P.M."/>
            <person name="An Z."/>
            <person name="de Beer Z.W."/>
            <person name="De Vos L."/>
            <person name="Chen L."/>
            <person name="Duong T.A."/>
            <person name="Gao Y."/>
            <person name="Hammerbacher A."/>
            <person name="Kikkert J.R."/>
            <person name="Li Y."/>
            <person name="Li H."/>
            <person name="Li K."/>
            <person name="Li Q."/>
            <person name="Liu X."/>
            <person name="Ma X."/>
            <person name="Naidoo K."/>
            <person name="Pethybridge S.J."/>
            <person name="Sun J."/>
            <person name="Steenkamp E.T."/>
            <person name="van der Nest M.A."/>
            <person name="van Wyk S."/>
            <person name="Wingfield M.J."/>
            <person name="Xiong C."/>
            <person name="Yue Q."/>
            <person name="Zhang X."/>
        </authorList>
    </citation>
    <scope>NUCLEOTIDE SEQUENCE [LARGE SCALE GENOMIC DNA]</scope>
    <source>
        <strain evidence="2 3">BP 5553</strain>
    </source>
</reference>
<dbReference type="Proteomes" id="UP000254866">
    <property type="component" value="Unassembled WGS sequence"/>
</dbReference>
<evidence type="ECO:0000313" key="2">
    <source>
        <dbReference type="EMBL" id="RDL34603.1"/>
    </source>
</evidence>
<dbReference type="RefSeq" id="XP_031867585.1">
    <property type="nucleotide sequence ID" value="XM_032016354.1"/>
</dbReference>